<dbReference type="Proteomes" id="UP000541444">
    <property type="component" value="Unassembled WGS sequence"/>
</dbReference>
<evidence type="ECO:0000256" key="1">
    <source>
        <dbReference type="SAM" id="MobiDB-lite"/>
    </source>
</evidence>
<dbReference type="AlphaFoldDB" id="A0A7J7M3J9"/>
<name>A0A7J7M3J9_9MAGN</name>
<gene>
    <name evidence="2" type="ORF">GIB67_016977</name>
</gene>
<sequence length="80" mass="9330">MILRSGLNTGERPDDKFDGKFEKQIEESEKKIDVAEVRRQWLKNNCRMIREGVYELPDYAISGPGLFSVRLGGFYPKSRY</sequence>
<organism evidence="2 3">
    <name type="scientific">Kingdonia uniflora</name>
    <dbReference type="NCBI Taxonomy" id="39325"/>
    <lineage>
        <taxon>Eukaryota</taxon>
        <taxon>Viridiplantae</taxon>
        <taxon>Streptophyta</taxon>
        <taxon>Embryophyta</taxon>
        <taxon>Tracheophyta</taxon>
        <taxon>Spermatophyta</taxon>
        <taxon>Magnoliopsida</taxon>
        <taxon>Ranunculales</taxon>
        <taxon>Circaeasteraceae</taxon>
        <taxon>Kingdonia</taxon>
    </lineage>
</organism>
<reference evidence="2 3" key="1">
    <citation type="journal article" date="2020" name="IScience">
        <title>Genome Sequencing of the Endangered Kingdonia uniflora (Circaeasteraceae, Ranunculales) Reveals Potential Mechanisms of Evolutionary Specialization.</title>
        <authorList>
            <person name="Sun Y."/>
            <person name="Deng T."/>
            <person name="Zhang A."/>
            <person name="Moore M.J."/>
            <person name="Landis J.B."/>
            <person name="Lin N."/>
            <person name="Zhang H."/>
            <person name="Zhang X."/>
            <person name="Huang J."/>
            <person name="Zhang X."/>
            <person name="Sun H."/>
            <person name="Wang H."/>
        </authorList>
    </citation>
    <scope>NUCLEOTIDE SEQUENCE [LARGE SCALE GENOMIC DNA]</scope>
    <source>
        <strain evidence="2">TB1705</strain>
        <tissue evidence="2">Leaf</tissue>
    </source>
</reference>
<comment type="caution">
    <text evidence="2">The sequence shown here is derived from an EMBL/GenBank/DDBJ whole genome shotgun (WGS) entry which is preliminary data.</text>
</comment>
<evidence type="ECO:0000313" key="3">
    <source>
        <dbReference type="Proteomes" id="UP000541444"/>
    </source>
</evidence>
<dbReference type="EMBL" id="JACGCM010001796">
    <property type="protein sequence ID" value="KAF6149439.1"/>
    <property type="molecule type" value="Genomic_DNA"/>
</dbReference>
<proteinExistence type="predicted"/>
<protein>
    <submittedName>
        <fullName evidence="2">Uncharacterized protein</fullName>
    </submittedName>
</protein>
<feature type="region of interest" description="Disordered" evidence="1">
    <location>
        <begin position="1"/>
        <end position="20"/>
    </location>
</feature>
<evidence type="ECO:0000313" key="2">
    <source>
        <dbReference type="EMBL" id="KAF6149439.1"/>
    </source>
</evidence>
<feature type="non-terminal residue" evidence="2">
    <location>
        <position position="80"/>
    </location>
</feature>
<feature type="compositionally biased region" description="Basic and acidic residues" evidence="1">
    <location>
        <begin position="11"/>
        <end position="20"/>
    </location>
</feature>
<accession>A0A7J7M3J9</accession>
<keyword evidence="3" id="KW-1185">Reference proteome</keyword>